<dbReference type="InterPro" id="IPR029052">
    <property type="entry name" value="Metallo-depent_PP-like"/>
</dbReference>
<dbReference type="STRING" id="316067.Geob_0824"/>
<keyword evidence="4" id="KW-0378">Hydrolase</keyword>
<organism evidence="8 9">
    <name type="scientific">Geotalea daltonii (strain DSM 22248 / JCM 15807 / FRC-32)</name>
    <name type="common">Geobacter daltonii</name>
    <dbReference type="NCBI Taxonomy" id="316067"/>
    <lineage>
        <taxon>Bacteria</taxon>
        <taxon>Pseudomonadati</taxon>
        <taxon>Thermodesulfobacteriota</taxon>
        <taxon>Desulfuromonadia</taxon>
        <taxon>Geobacterales</taxon>
        <taxon>Geobacteraceae</taxon>
        <taxon>Geotalea</taxon>
    </lineage>
</organism>
<reference evidence="8 9" key="1">
    <citation type="submission" date="2009-01" db="EMBL/GenBank/DDBJ databases">
        <title>Complete sequence of Geobacter sp. FRC-32.</title>
        <authorList>
            <consortium name="US DOE Joint Genome Institute"/>
            <person name="Lucas S."/>
            <person name="Copeland A."/>
            <person name="Lapidus A."/>
            <person name="Glavina del Rio T."/>
            <person name="Dalin E."/>
            <person name="Tice H."/>
            <person name="Bruce D."/>
            <person name="Goodwin L."/>
            <person name="Pitluck S."/>
            <person name="Saunders E."/>
            <person name="Brettin T."/>
            <person name="Detter J.C."/>
            <person name="Han C."/>
            <person name="Larimer F."/>
            <person name="Land M."/>
            <person name="Hauser L."/>
            <person name="Kyrpides N."/>
            <person name="Ovchinnikova G."/>
            <person name="Kostka J."/>
            <person name="Richardson P."/>
        </authorList>
    </citation>
    <scope>NUCLEOTIDE SEQUENCE [LARGE SCALE GENOMIC DNA]</scope>
    <source>
        <strain evidence="9">DSM 22248 / JCM 15807 / FRC-32</strain>
    </source>
</reference>
<dbReference type="eggNOG" id="COG2908">
    <property type="taxonomic scope" value="Bacteria"/>
</dbReference>
<dbReference type="NCBIfam" id="NF003743">
    <property type="entry name" value="PRK05340.1"/>
    <property type="match status" value="1"/>
</dbReference>
<dbReference type="PANTHER" id="PTHR34990:SF1">
    <property type="entry name" value="UDP-2,3-DIACYLGLUCOSAMINE HYDROLASE"/>
    <property type="match status" value="1"/>
</dbReference>
<evidence type="ECO:0000256" key="1">
    <source>
        <dbReference type="ARBA" id="ARBA00022475"/>
    </source>
</evidence>
<dbReference type="GO" id="GO:0016020">
    <property type="term" value="C:membrane"/>
    <property type="evidence" value="ECO:0007669"/>
    <property type="project" value="GOC"/>
</dbReference>
<evidence type="ECO:0000259" key="7">
    <source>
        <dbReference type="Pfam" id="PF00149"/>
    </source>
</evidence>
<dbReference type="PANTHER" id="PTHR34990">
    <property type="entry name" value="UDP-2,3-DIACYLGLUCOSAMINE HYDROLASE-RELATED"/>
    <property type="match status" value="1"/>
</dbReference>
<keyword evidence="9" id="KW-1185">Reference proteome</keyword>
<accession>B9M1B6</accession>
<dbReference type="GO" id="GO:0008758">
    <property type="term" value="F:UDP-2,3-diacylglucosamine hydrolase activity"/>
    <property type="evidence" value="ECO:0007669"/>
    <property type="project" value="TreeGrafter"/>
</dbReference>
<dbReference type="HOGENOM" id="CLU_074586_1_0_7"/>
<sequence>MRRIFIADAHLRNEADDNYRMLLRFLSTLEGNTETLYILGDLFEFWIGSPHTVFPHYQPVLEQLLRLAQLGTRIVYFEGNHDFHMGTYFTETLQAEVHPGPAIVNIDGKRVFLCHGDQINHRDYGYTLLRAVLHSHVSKLMIPLAPVALTSFIAERMSRQSSRKHGSRSLRWDYPAIIRRFARHQFKRGCDTVICGHFHMPFIERSGSDDDRILLSLGDWINQYSYAELVDGHLSLRVFS</sequence>
<proteinExistence type="predicted"/>
<evidence type="ECO:0000313" key="9">
    <source>
        <dbReference type="Proteomes" id="UP000007721"/>
    </source>
</evidence>
<evidence type="ECO:0000256" key="4">
    <source>
        <dbReference type="ARBA" id="ARBA00022801"/>
    </source>
</evidence>
<keyword evidence="6" id="KW-0464">Manganese</keyword>
<dbReference type="RefSeq" id="WP_012645915.1">
    <property type="nucleotide sequence ID" value="NC_011979.1"/>
</dbReference>
<evidence type="ECO:0000256" key="2">
    <source>
        <dbReference type="ARBA" id="ARBA00022519"/>
    </source>
</evidence>
<dbReference type="OrthoDB" id="270739at2"/>
<dbReference type="Gene3D" id="3.60.21.10">
    <property type="match status" value="1"/>
</dbReference>
<dbReference type="Pfam" id="PF00149">
    <property type="entry name" value="Metallophos"/>
    <property type="match status" value="1"/>
</dbReference>
<dbReference type="EMBL" id="CP001390">
    <property type="protein sequence ID" value="ACM19186.1"/>
    <property type="molecule type" value="Genomic_DNA"/>
</dbReference>
<dbReference type="AlphaFoldDB" id="B9M1B6"/>
<dbReference type="InterPro" id="IPR004843">
    <property type="entry name" value="Calcineurin-like_PHP"/>
</dbReference>
<evidence type="ECO:0000256" key="6">
    <source>
        <dbReference type="ARBA" id="ARBA00023211"/>
    </source>
</evidence>
<feature type="domain" description="Calcineurin-like phosphoesterase" evidence="7">
    <location>
        <begin position="1"/>
        <end position="201"/>
    </location>
</feature>
<dbReference type="KEGG" id="geo:Geob_0824"/>
<protein>
    <submittedName>
        <fullName evidence="8">UDP-N-2, O-3-di-(3-hydroxyacyl)glucosamine/UDP-N-2, N-3-di-(3-hydroxyacyl)glucosediamine pyrophosphatase</fullName>
    </submittedName>
</protein>
<evidence type="ECO:0000256" key="3">
    <source>
        <dbReference type="ARBA" id="ARBA00022723"/>
    </source>
</evidence>
<dbReference type="SUPFAM" id="SSF56300">
    <property type="entry name" value="Metallo-dependent phosphatases"/>
    <property type="match status" value="1"/>
</dbReference>
<keyword evidence="2" id="KW-0997">Cell inner membrane</keyword>
<keyword evidence="1" id="KW-1003">Cell membrane</keyword>
<evidence type="ECO:0000256" key="5">
    <source>
        <dbReference type="ARBA" id="ARBA00023136"/>
    </source>
</evidence>
<dbReference type="InterPro" id="IPR043461">
    <property type="entry name" value="LpxH-like"/>
</dbReference>
<dbReference type="GO" id="GO:0009245">
    <property type="term" value="P:lipid A biosynthetic process"/>
    <property type="evidence" value="ECO:0007669"/>
    <property type="project" value="TreeGrafter"/>
</dbReference>
<name>B9M1B6_GEODF</name>
<dbReference type="CDD" id="cd07398">
    <property type="entry name" value="MPP_YbbF-LpxH"/>
    <property type="match status" value="1"/>
</dbReference>
<keyword evidence="3" id="KW-0479">Metal-binding</keyword>
<evidence type="ECO:0000313" key="8">
    <source>
        <dbReference type="EMBL" id="ACM19186.1"/>
    </source>
</evidence>
<keyword evidence="5" id="KW-0472">Membrane</keyword>
<gene>
    <name evidence="8" type="primary">lpxH</name>
    <name evidence="8" type="ordered locus">Geob_0824</name>
</gene>
<dbReference type="Proteomes" id="UP000007721">
    <property type="component" value="Chromosome"/>
</dbReference>
<dbReference type="GO" id="GO:0046872">
    <property type="term" value="F:metal ion binding"/>
    <property type="evidence" value="ECO:0007669"/>
    <property type="project" value="UniProtKB-KW"/>
</dbReference>